<evidence type="ECO:0000259" key="8">
    <source>
        <dbReference type="Pfam" id="PF08743"/>
    </source>
</evidence>
<reference evidence="9" key="1">
    <citation type="submission" date="2014-01" db="EMBL/GenBank/DDBJ databases">
        <authorList>
            <person name="Aslett M."/>
        </authorList>
    </citation>
    <scope>NUCLEOTIDE SEQUENCE</scope>
</reference>
<protein>
    <recommendedName>
        <fullName evidence="7">Non-structural maintenance of chromosomes element 4</fullName>
    </recommendedName>
</protein>
<organism evidence="9 10">
    <name type="scientific">Trichuris trichiura</name>
    <name type="common">Whipworm</name>
    <name type="synonym">Trichocephalus trichiurus</name>
    <dbReference type="NCBI Taxonomy" id="36087"/>
    <lineage>
        <taxon>Eukaryota</taxon>
        <taxon>Metazoa</taxon>
        <taxon>Ecdysozoa</taxon>
        <taxon>Nematoda</taxon>
        <taxon>Enoplea</taxon>
        <taxon>Dorylaimia</taxon>
        <taxon>Trichinellida</taxon>
        <taxon>Trichuridae</taxon>
        <taxon>Trichuris</taxon>
    </lineage>
</organism>
<accession>A0A077ZF40</accession>
<evidence type="ECO:0000256" key="1">
    <source>
        <dbReference type="ARBA" id="ARBA00004123"/>
    </source>
</evidence>
<dbReference type="Pfam" id="PF08743">
    <property type="entry name" value="Nse4_C"/>
    <property type="match status" value="1"/>
</dbReference>
<proteinExistence type="inferred from homology"/>
<dbReference type="GO" id="GO:0030915">
    <property type="term" value="C:Smc5-Smc6 complex"/>
    <property type="evidence" value="ECO:0007669"/>
    <property type="project" value="UniProtKB-UniRule"/>
</dbReference>
<evidence type="ECO:0000256" key="2">
    <source>
        <dbReference type="ARBA" id="ARBA00008997"/>
    </source>
</evidence>
<comment type="function">
    <text evidence="7">Component of the SMC5-SMC6 complex, that promotes sister chromatid alignment after DNA damage and facilitates double-stranded DNA breaks (DSBs) repair via homologous recombination between sister chromatids.</text>
</comment>
<dbReference type="PANTHER" id="PTHR16140:SF0">
    <property type="entry name" value="NON-STRUCTURAL MAINTENANCE OF CHROMOSOMES ELEMENT 4"/>
    <property type="match status" value="1"/>
</dbReference>
<comment type="subunit">
    <text evidence="7">Component of the SMC5-SMC6 complex.</text>
</comment>
<dbReference type="GO" id="GO:0005634">
    <property type="term" value="C:nucleus"/>
    <property type="evidence" value="ECO:0007669"/>
    <property type="project" value="UniProtKB-SubCell"/>
</dbReference>
<dbReference type="Proteomes" id="UP000030665">
    <property type="component" value="Unassembled WGS sequence"/>
</dbReference>
<evidence type="ECO:0000256" key="7">
    <source>
        <dbReference type="RuleBase" id="RU365071"/>
    </source>
</evidence>
<dbReference type="InterPro" id="IPR014854">
    <property type="entry name" value="Nse4_C"/>
</dbReference>
<dbReference type="OrthoDB" id="361242at2759"/>
<dbReference type="InterPro" id="IPR027786">
    <property type="entry name" value="Nse4/EID"/>
</dbReference>
<reference evidence="9" key="2">
    <citation type="submission" date="2014-03" db="EMBL/GenBank/DDBJ databases">
        <title>The whipworm genome and dual-species transcriptomics of an intimate host-pathogen interaction.</title>
        <authorList>
            <person name="Foth B.J."/>
            <person name="Tsai I.J."/>
            <person name="Reid A.J."/>
            <person name="Bancroft A.J."/>
            <person name="Nichol S."/>
            <person name="Tracey A."/>
            <person name="Holroyd N."/>
            <person name="Cotton J.A."/>
            <person name="Stanley E.J."/>
            <person name="Zarowiecki M."/>
            <person name="Liu J.Z."/>
            <person name="Huckvale T."/>
            <person name="Cooper P.J."/>
            <person name="Grencis R.K."/>
            <person name="Berriman M."/>
        </authorList>
    </citation>
    <scope>NUCLEOTIDE SEQUENCE [LARGE SCALE GENOMIC DNA]</scope>
</reference>
<dbReference type="EMBL" id="HG806478">
    <property type="protein sequence ID" value="CDW59017.1"/>
    <property type="molecule type" value="Genomic_DNA"/>
</dbReference>
<dbReference type="STRING" id="36087.A0A077ZF40"/>
<evidence type="ECO:0000313" key="10">
    <source>
        <dbReference type="Proteomes" id="UP000030665"/>
    </source>
</evidence>
<dbReference type="PANTHER" id="PTHR16140">
    <property type="entry name" value="NON-STRUCTURAL MAINTENANCE OF CHROMOSOMES ELEMENT 4"/>
    <property type="match status" value="1"/>
</dbReference>
<keyword evidence="5 7" id="KW-0234">DNA repair</keyword>
<keyword evidence="4 7" id="KW-0233">DNA recombination</keyword>
<comment type="similarity">
    <text evidence="2 7">Belongs to the NSE4 family.</text>
</comment>
<evidence type="ECO:0000256" key="3">
    <source>
        <dbReference type="ARBA" id="ARBA00022763"/>
    </source>
</evidence>
<keyword evidence="10" id="KW-1185">Reference proteome</keyword>
<keyword evidence="3 7" id="KW-0227">DNA damage</keyword>
<dbReference type="GO" id="GO:0006310">
    <property type="term" value="P:DNA recombination"/>
    <property type="evidence" value="ECO:0007669"/>
    <property type="project" value="UniProtKB-UniRule"/>
</dbReference>
<sequence length="661" mass="75505">MSIDEKLLQRLLVRGGFHYLLSLIENMKSQSIPFDANKLSEIMNESNALLELVDRPYECSLDVSVVKGVAERMLEGSSEFSTNLRDFNAEEFGSKLIGFINKKKDENTFHYLDIACSPFNKWAAFGQECASEMRLVSIPQSYQCLTATSGASQVDLPKAKRRKAAGTPEGPVARSVRKVVAENASEEADVTTRACEHMYKYLKKAYRNNNKKPVNFFRFILHPTKFSTTVENLFHLTFLVHDGLVSVVVNEGGISLEPLKPRDRFQAENAKENLPSNGDTAKAAQSVFTLSFKEWKTAKLIPKFHAFQSTNEPEETDQWVSFWNETEEKFENNGKDGQGKAVQAAAATAQQENQIDKTADAECHPEGEQEKVGVEETARKIEVREQADNDYGKAGTSSHVGKVSFLHLKQFAQFSAVKFDRMFDEGEKIFQTGFMQQQRALIMHAFPEKEAALVRMHKQLIARWQKKAVEEKNKHLSEEECKMLQEYNLTTDDPDMLKKSERMIEVIHETVWPLITDAYRDFKDACCYGKLCLTKLYNFKPDLYEEAMDVVRHLTQIHLDIETMMNDQVDYYLKRAGMVTDLDGEMNAIQQTYALSKYDDAERERCLKSVQRLARYYDQSRTHILKCLIQPVDDIDLTAAALKNAKTPMDLFVISKQTYLD</sequence>
<name>A0A077ZF40_TRITR</name>
<keyword evidence="6 7" id="KW-0539">Nucleus</keyword>
<evidence type="ECO:0000256" key="6">
    <source>
        <dbReference type="ARBA" id="ARBA00023242"/>
    </source>
</evidence>
<evidence type="ECO:0000256" key="4">
    <source>
        <dbReference type="ARBA" id="ARBA00023172"/>
    </source>
</evidence>
<evidence type="ECO:0000256" key="5">
    <source>
        <dbReference type="ARBA" id="ARBA00023204"/>
    </source>
</evidence>
<dbReference type="GO" id="GO:0006281">
    <property type="term" value="P:DNA repair"/>
    <property type="evidence" value="ECO:0007669"/>
    <property type="project" value="UniProtKB-UniRule"/>
</dbReference>
<gene>
    <name evidence="9" type="ORF">TTRE_0000734701</name>
</gene>
<evidence type="ECO:0000313" key="9">
    <source>
        <dbReference type="EMBL" id="CDW59017.1"/>
    </source>
</evidence>
<dbReference type="AlphaFoldDB" id="A0A077ZF40"/>
<comment type="subcellular location">
    <subcellularLocation>
        <location evidence="1 7">Nucleus</location>
    </subcellularLocation>
</comment>
<feature type="domain" description="Non-structural maintenance of chromosome element 4 C-terminal" evidence="8">
    <location>
        <begin position="213"/>
        <end position="298"/>
    </location>
</feature>